<gene>
    <name evidence="1" type="ORF">PQJ61_16320</name>
</gene>
<name>A0AAJ1IFH3_9SPIO</name>
<evidence type="ECO:0000313" key="1">
    <source>
        <dbReference type="EMBL" id="MDC7228329.1"/>
    </source>
</evidence>
<sequence>MVKSELNKRSPLRIFENSINGGVGKGNIGVLASRKGVGKTACLVHIAMDKLFRGRHVIHVSFSSKVDHISMWYEDIFKEIAKKRELENAVDVHDEIIKNRVIMNFNQDGIETEKILKSISAMIEHGHFAADAVIIDGYDYARASHEDLLALQSFAKETNLEIWTSVSLQKDEPYDENGMPIVLKDYVDSLAVVVTLQYEGDYVHLKAVKDHDDLSPKEMELKLDPKSLLIAEM</sequence>
<evidence type="ECO:0000313" key="2">
    <source>
        <dbReference type="Proteomes" id="UP001221217"/>
    </source>
</evidence>
<dbReference type="AlphaFoldDB" id="A0AAJ1IFH3"/>
<comment type="caution">
    <text evidence="1">The sequence shown here is derived from an EMBL/GenBank/DDBJ whole genome shotgun (WGS) entry which is preliminary data.</text>
</comment>
<proteinExistence type="predicted"/>
<protein>
    <recommendedName>
        <fullName evidence="3">SF4 helicase domain-containing protein</fullName>
    </recommendedName>
</protein>
<reference evidence="1 2" key="1">
    <citation type="submission" date="2022-12" db="EMBL/GenBank/DDBJ databases">
        <title>Metagenome assembled genome from gulf of manar.</title>
        <authorList>
            <person name="Kohli P."/>
            <person name="Pk S."/>
            <person name="Venkata Ramana C."/>
            <person name="Sasikala C."/>
        </authorList>
    </citation>
    <scope>NUCLEOTIDE SEQUENCE [LARGE SCALE GENOMIC DNA]</scope>
    <source>
        <strain evidence="1">JB008</strain>
    </source>
</reference>
<organism evidence="1 2">
    <name type="scientific">Candidatus Thalassospirochaeta sargassi</name>
    <dbReference type="NCBI Taxonomy" id="3119039"/>
    <lineage>
        <taxon>Bacteria</taxon>
        <taxon>Pseudomonadati</taxon>
        <taxon>Spirochaetota</taxon>
        <taxon>Spirochaetia</taxon>
        <taxon>Spirochaetales</taxon>
        <taxon>Spirochaetaceae</taxon>
        <taxon>Candidatus Thalassospirochaeta</taxon>
    </lineage>
</organism>
<dbReference type="SUPFAM" id="SSF52540">
    <property type="entry name" value="P-loop containing nucleoside triphosphate hydrolases"/>
    <property type="match status" value="1"/>
</dbReference>
<accession>A0AAJ1IFH3</accession>
<dbReference type="Proteomes" id="UP001221217">
    <property type="component" value="Unassembled WGS sequence"/>
</dbReference>
<evidence type="ECO:0008006" key="3">
    <source>
        <dbReference type="Google" id="ProtNLM"/>
    </source>
</evidence>
<dbReference type="InterPro" id="IPR027417">
    <property type="entry name" value="P-loop_NTPase"/>
</dbReference>
<dbReference type="Gene3D" id="3.40.50.300">
    <property type="entry name" value="P-loop containing nucleotide triphosphate hydrolases"/>
    <property type="match status" value="1"/>
</dbReference>
<dbReference type="EMBL" id="JAQQAL010000044">
    <property type="protein sequence ID" value="MDC7228329.1"/>
    <property type="molecule type" value="Genomic_DNA"/>
</dbReference>